<sequence>MQPGHFDTTITSRGRDRKSDRMASVVLQLAVTFLLGSAVFLLAYSYSVRPAPGKVQWKPKARAAGPTDPASLLKLLPAAAGEPASPPDPPRAFFQSIEQDLAPWNMTGITSNHVESAYCSSRSGAFRLQIIGGQMYIVGEQESFQTRGHSVKMMLLQLQNTFGDQLPDVDIGAFSTGDLPGGSEPRSGCPEAGPIFCFSKRPEDVQAVRWPDFGFYDWPEAHAIPWEFFTVAIEKAARALPWQSRTSQLFHRAAAIGETRVALRDTPQEVSENPLWNVKIIDWAGDKSSFVSVLDHCKYRYLLHTAGNTYSGRMKYLPFCGSAIVMPHSPWEEFWYGMLEHGKNVYRTPAVNNRQETHIALTAAEALVQDDALAQTIAQGAHDLAVNVLTTRNIELFMLALLKRYAELMDFKVALHPDAITIEESLMGQNFRLPEQRTCPADCRM</sequence>
<dbReference type="InterPro" id="IPR051091">
    <property type="entry name" value="O-Glucosyltr/Glycosyltrsf_90"/>
</dbReference>
<keyword evidence="1" id="KW-0812">Transmembrane</keyword>
<dbReference type="SMART" id="SM00672">
    <property type="entry name" value="CAP10"/>
    <property type="match status" value="1"/>
</dbReference>
<name>A0AAW1RT12_9CHLO</name>
<organism evidence="3 4">
    <name type="scientific">Apatococcus lobatus</name>
    <dbReference type="NCBI Taxonomy" id="904363"/>
    <lineage>
        <taxon>Eukaryota</taxon>
        <taxon>Viridiplantae</taxon>
        <taxon>Chlorophyta</taxon>
        <taxon>core chlorophytes</taxon>
        <taxon>Trebouxiophyceae</taxon>
        <taxon>Chlorellales</taxon>
        <taxon>Chlorellaceae</taxon>
        <taxon>Apatococcus</taxon>
    </lineage>
</organism>
<keyword evidence="1" id="KW-1133">Transmembrane helix</keyword>
<dbReference type="InterPro" id="IPR006598">
    <property type="entry name" value="CAP10"/>
</dbReference>
<gene>
    <name evidence="3" type="ORF">WJX74_010911</name>
</gene>
<evidence type="ECO:0000256" key="1">
    <source>
        <dbReference type="SAM" id="Phobius"/>
    </source>
</evidence>
<dbReference type="EMBL" id="JALJOS010000007">
    <property type="protein sequence ID" value="KAK9836907.1"/>
    <property type="molecule type" value="Genomic_DNA"/>
</dbReference>
<evidence type="ECO:0000313" key="3">
    <source>
        <dbReference type="EMBL" id="KAK9836907.1"/>
    </source>
</evidence>
<feature type="domain" description="Glycosyl transferase CAP10" evidence="2">
    <location>
        <begin position="165"/>
        <end position="412"/>
    </location>
</feature>
<keyword evidence="1" id="KW-0472">Membrane</keyword>
<dbReference type="Pfam" id="PF05686">
    <property type="entry name" value="Glyco_transf_90"/>
    <property type="match status" value="1"/>
</dbReference>
<reference evidence="3 4" key="1">
    <citation type="journal article" date="2024" name="Nat. Commun.">
        <title>Phylogenomics reveals the evolutionary origins of lichenization in chlorophyte algae.</title>
        <authorList>
            <person name="Puginier C."/>
            <person name="Libourel C."/>
            <person name="Otte J."/>
            <person name="Skaloud P."/>
            <person name="Haon M."/>
            <person name="Grisel S."/>
            <person name="Petersen M."/>
            <person name="Berrin J.G."/>
            <person name="Delaux P.M."/>
            <person name="Dal Grande F."/>
            <person name="Keller J."/>
        </authorList>
    </citation>
    <scope>NUCLEOTIDE SEQUENCE [LARGE SCALE GENOMIC DNA]</scope>
    <source>
        <strain evidence="3 4">SAG 2145</strain>
    </source>
</reference>
<evidence type="ECO:0000259" key="2">
    <source>
        <dbReference type="SMART" id="SM00672"/>
    </source>
</evidence>
<proteinExistence type="predicted"/>
<keyword evidence="4" id="KW-1185">Reference proteome</keyword>
<dbReference type="AlphaFoldDB" id="A0AAW1RT12"/>
<protein>
    <recommendedName>
        <fullName evidence="2">Glycosyl transferase CAP10 domain-containing protein</fullName>
    </recommendedName>
</protein>
<accession>A0AAW1RT12</accession>
<feature type="transmembrane region" description="Helical" evidence="1">
    <location>
        <begin position="25"/>
        <end position="46"/>
    </location>
</feature>
<dbReference type="Proteomes" id="UP001438707">
    <property type="component" value="Unassembled WGS sequence"/>
</dbReference>
<comment type="caution">
    <text evidence="3">The sequence shown here is derived from an EMBL/GenBank/DDBJ whole genome shotgun (WGS) entry which is preliminary data.</text>
</comment>
<evidence type="ECO:0000313" key="4">
    <source>
        <dbReference type="Proteomes" id="UP001438707"/>
    </source>
</evidence>
<dbReference type="PANTHER" id="PTHR12203">
    <property type="entry name" value="KDEL LYS-ASP-GLU-LEU CONTAINING - RELATED"/>
    <property type="match status" value="1"/>
</dbReference>